<evidence type="ECO:0000313" key="2">
    <source>
        <dbReference type="Proteomes" id="UP000464715"/>
    </source>
</evidence>
<dbReference type="PANTHER" id="PTHR14136:SF17">
    <property type="entry name" value="BTB_POZ DOMAIN-CONTAINING PROTEIN KCTD9"/>
    <property type="match status" value="1"/>
</dbReference>
<dbReference type="GeneID" id="87798774"/>
<organism evidence="1 2">
    <name type="scientific">Blautia producta ATCC 27340 = DSM 2950</name>
    <dbReference type="NCBI Taxonomy" id="1121114"/>
    <lineage>
        <taxon>Bacteria</taxon>
        <taxon>Bacillati</taxon>
        <taxon>Bacillota</taxon>
        <taxon>Clostridia</taxon>
        <taxon>Lachnospirales</taxon>
        <taxon>Lachnospiraceae</taxon>
        <taxon>Blautia</taxon>
    </lineage>
</organism>
<gene>
    <name evidence="1" type="ORF">GXM18_09345</name>
</gene>
<dbReference type="RefSeq" id="WP_163118105.1">
    <property type="nucleotide sequence ID" value="NZ_CP048626.1"/>
</dbReference>
<dbReference type="InterPro" id="IPR051082">
    <property type="entry name" value="Pentapeptide-BTB/POZ_domain"/>
</dbReference>
<dbReference type="SUPFAM" id="SSF141571">
    <property type="entry name" value="Pentapeptide repeat-like"/>
    <property type="match status" value="1"/>
</dbReference>
<accession>A0ABX6J9X8</accession>
<name>A0ABX6J9X8_9FIRM</name>
<evidence type="ECO:0000313" key="1">
    <source>
        <dbReference type="EMBL" id="QIB55062.1"/>
    </source>
</evidence>
<dbReference type="EMBL" id="CP048626">
    <property type="protein sequence ID" value="QIB55062.1"/>
    <property type="molecule type" value="Genomic_DNA"/>
</dbReference>
<dbReference type="PANTHER" id="PTHR14136">
    <property type="entry name" value="BTB_POZ DOMAIN-CONTAINING PROTEIN KCTD9"/>
    <property type="match status" value="1"/>
</dbReference>
<dbReference type="Proteomes" id="UP000464715">
    <property type="component" value="Chromosome"/>
</dbReference>
<dbReference type="Gene3D" id="2.160.20.80">
    <property type="entry name" value="E3 ubiquitin-protein ligase SopA"/>
    <property type="match status" value="1"/>
</dbReference>
<keyword evidence="2" id="KW-1185">Reference proteome</keyword>
<dbReference type="InterPro" id="IPR001646">
    <property type="entry name" value="5peptide_repeat"/>
</dbReference>
<protein>
    <submittedName>
        <fullName evidence="1">Pentapeptide repeat-containing protein</fullName>
    </submittedName>
</protein>
<proteinExistence type="predicted"/>
<reference evidence="1 2" key="1">
    <citation type="submission" date="2020-02" db="EMBL/GenBank/DDBJ databases">
        <title>Complete genome sequence of Blautia producta JCM 1471(T).</title>
        <authorList>
            <person name="Tourlousse D.M."/>
            <person name="Sakamoto M."/>
            <person name="Miura T."/>
            <person name="Narita K."/>
            <person name="Ohashi A."/>
            <person name="Uchino Y."/>
            <person name="Yamazoe A."/>
            <person name="Kameyama K."/>
            <person name="Terauchi J."/>
            <person name="Ohkuma M."/>
            <person name="Kawasaki H."/>
            <person name="Sekiguchi Y."/>
        </authorList>
    </citation>
    <scope>NUCLEOTIDE SEQUENCE [LARGE SCALE GENOMIC DNA]</scope>
    <source>
        <strain evidence="1 2">JCM 1471</strain>
    </source>
</reference>
<sequence>MKQEELQEILDAHKKWINGEDGGAGADLRRADLRGADLRRADLRRADLRGADLRGADLRGADLRRADLRGADLSGADLRRANLRGADLRGADLDFSCWPLWCGGLAVKVCKRIAVQLAYHFCKLDCDDPEYIAARNAILDFANQFHRVGERGKLEKIDIAKAPGAGKQSGT</sequence>
<dbReference type="Pfam" id="PF00805">
    <property type="entry name" value="Pentapeptide"/>
    <property type="match status" value="2"/>
</dbReference>